<feature type="coiled-coil region" evidence="2">
    <location>
        <begin position="3"/>
        <end position="33"/>
    </location>
</feature>
<dbReference type="AlphaFoldDB" id="A0A5D3EBC7"/>
<feature type="repeat" description="TPR" evidence="1">
    <location>
        <begin position="345"/>
        <end position="378"/>
    </location>
</feature>
<dbReference type="Pfam" id="PF13181">
    <property type="entry name" value="TPR_8"/>
    <property type="match status" value="3"/>
</dbReference>
<keyword evidence="2" id="KW-0175">Coiled coil</keyword>
<dbReference type="RefSeq" id="WP_027324966.1">
    <property type="nucleotide sequence ID" value="NZ_CAMBON010000024.1"/>
</dbReference>
<proteinExistence type="predicted"/>
<comment type="caution">
    <text evidence="3">The sequence shown here is derived from an EMBL/GenBank/DDBJ whole genome shotgun (WGS) entry which is preliminary data.</text>
</comment>
<dbReference type="Proteomes" id="UP000324383">
    <property type="component" value="Unassembled WGS sequence"/>
</dbReference>
<dbReference type="PANTHER" id="PTHR12558:SF13">
    <property type="entry name" value="CELL DIVISION CYCLE PROTEIN 27 HOMOLOG"/>
    <property type="match status" value="1"/>
</dbReference>
<dbReference type="InterPro" id="IPR011990">
    <property type="entry name" value="TPR-like_helical_dom_sf"/>
</dbReference>
<evidence type="ECO:0008006" key="5">
    <source>
        <dbReference type="Google" id="ProtNLM"/>
    </source>
</evidence>
<gene>
    <name evidence="3" type="ORF">FNJ60_12080</name>
</gene>
<keyword evidence="4" id="KW-1185">Reference proteome</keyword>
<evidence type="ECO:0000313" key="3">
    <source>
        <dbReference type="EMBL" id="TYK32455.1"/>
    </source>
</evidence>
<organism evidence="3 4">
    <name type="scientific">Bacteroides pyogenes</name>
    <dbReference type="NCBI Taxonomy" id="310300"/>
    <lineage>
        <taxon>Bacteria</taxon>
        <taxon>Pseudomonadati</taxon>
        <taxon>Bacteroidota</taxon>
        <taxon>Bacteroidia</taxon>
        <taxon>Bacteroidales</taxon>
        <taxon>Bacteroidaceae</taxon>
        <taxon>Bacteroides</taxon>
    </lineage>
</organism>
<keyword evidence="1" id="KW-0802">TPR repeat</keyword>
<dbReference type="SUPFAM" id="SSF48452">
    <property type="entry name" value="TPR-like"/>
    <property type="match status" value="2"/>
</dbReference>
<name>A0A5D3EBC7_9BACE</name>
<dbReference type="InterPro" id="IPR019734">
    <property type="entry name" value="TPR_rpt"/>
</dbReference>
<evidence type="ECO:0000256" key="2">
    <source>
        <dbReference type="SAM" id="Coils"/>
    </source>
</evidence>
<dbReference type="SMART" id="SM00028">
    <property type="entry name" value="TPR"/>
    <property type="match status" value="6"/>
</dbReference>
<dbReference type="PANTHER" id="PTHR12558">
    <property type="entry name" value="CELL DIVISION CYCLE 16,23,27"/>
    <property type="match status" value="1"/>
</dbReference>
<dbReference type="EMBL" id="VKLW01000030">
    <property type="protein sequence ID" value="TYK32455.1"/>
    <property type="molecule type" value="Genomic_DNA"/>
</dbReference>
<protein>
    <recommendedName>
        <fullName evidence="5">Tetratricopeptide repeat protein</fullName>
    </recommendedName>
</protein>
<sequence>MGRKNSKTENKEIEQLMARYEEAKAQGQQLYLDPDQLADIINQYAYQSLFEKAQEAVTYGLYLHPRSTRLLIEQAYLYLDEREIDLAEQVIESICEEYDPEVKLLKAELLLNKGDIEGAYELLITVGTTEGIDVFIDAVYLFLDSGYPGIAKEWLDKGEAKYGQEKEFITAKANYLTMTNQMEKAAAYYNRLIDDEPYNPCYWVALAKCRFSEDEYEKTIEACDFALAADEEYGEAYLYRAHSLFYVGNSEAAVADYKKAIAHKVISPATGYMFIGTVYMGDENWEKSNLYFEKVIHTLEEKQENDPSLLAEAYINKAKVAFNLGNNEEAHHLCEQAKSIDPEEKSIYLTEGKVYLDEDMPEKAAEAFQQALKYDADIETRYIIGSIYTNLDILEEAKVYYNEIFEEDPHYADVAEKLTAISLVHNEIDNFFKYNEASPNPLNEATITEMLNLPNHTEESRKMLHEIIRRMRNKEE</sequence>
<dbReference type="PROSITE" id="PS50005">
    <property type="entry name" value="TPR"/>
    <property type="match status" value="2"/>
</dbReference>
<dbReference type="Gene3D" id="1.25.40.10">
    <property type="entry name" value="Tetratricopeptide repeat domain"/>
    <property type="match status" value="3"/>
</dbReference>
<evidence type="ECO:0000256" key="1">
    <source>
        <dbReference type="PROSITE-ProRule" id="PRU00339"/>
    </source>
</evidence>
<evidence type="ECO:0000313" key="4">
    <source>
        <dbReference type="Proteomes" id="UP000324383"/>
    </source>
</evidence>
<reference evidence="3 4" key="1">
    <citation type="submission" date="2019-07" db="EMBL/GenBank/DDBJ databases">
        <title>Draft Genome Sequences of Bacteroides pyogenes Strains Isolated from the Uterus Holstein Dairy Cows with Metritis.</title>
        <authorList>
            <person name="Cunha F."/>
            <person name="Galvao K.N."/>
            <person name="Jeon S.J."/>
            <person name="Jeong K.C."/>
        </authorList>
    </citation>
    <scope>NUCLEOTIDE SEQUENCE [LARGE SCALE GENOMIC DNA]</scope>
    <source>
        <strain evidence="3 4">KG-31</strain>
    </source>
</reference>
<accession>A0A5D3EBC7</accession>
<feature type="repeat" description="TPR" evidence="1">
    <location>
        <begin position="311"/>
        <end position="344"/>
    </location>
</feature>